<dbReference type="OrthoDB" id="9788260at2"/>
<organism evidence="2 3">
    <name type="scientific">Methyloceanibacter caenitepidi</name>
    <dbReference type="NCBI Taxonomy" id="1384459"/>
    <lineage>
        <taxon>Bacteria</taxon>
        <taxon>Pseudomonadati</taxon>
        <taxon>Pseudomonadota</taxon>
        <taxon>Alphaproteobacteria</taxon>
        <taxon>Hyphomicrobiales</taxon>
        <taxon>Hyphomicrobiaceae</taxon>
        <taxon>Methyloceanibacter</taxon>
    </lineage>
</organism>
<feature type="domain" description="Serine aminopeptidase S33" evidence="1">
    <location>
        <begin position="41"/>
        <end position="295"/>
    </location>
</feature>
<evidence type="ECO:0000313" key="3">
    <source>
        <dbReference type="Proteomes" id="UP000031643"/>
    </source>
</evidence>
<keyword evidence="2" id="KW-0378">Hydrolase</keyword>
<dbReference type="GO" id="GO:0004622">
    <property type="term" value="F:phosphatidylcholine lysophospholipase activity"/>
    <property type="evidence" value="ECO:0007669"/>
    <property type="project" value="UniProtKB-EC"/>
</dbReference>
<dbReference type="HOGENOM" id="CLU_026209_10_1_5"/>
<dbReference type="InterPro" id="IPR029058">
    <property type="entry name" value="AB_hydrolase_fold"/>
</dbReference>
<accession>A0A0A8K6H3</accession>
<reference evidence="2 3" key="1">
    <citation type="submission" date="2014-09" db="EMBL/GenBank/DDBJ databases">
        <title>Genome sequencing of Methyloceanibacter caenitepidi Gela4.</title>
        <authorList>
            <person name="Takeuchi M."/>
            <person name="Susumu S."/>
            <person name="Kamagata Y."/>
            <person name="Oshima K."/>
            <person name="Hattori M."/>
            <person name="Iwasaki W."/>
        </authorList>
    </citation>
    <scope>NUCLEOTIDE SEQUENCE [LARGE SCALE GENOMIC DNA]</scope>
    <source>
        <strain evidence="2 3">Gela4</strain>
    </source>
</reference>
<name>A0A0A8K6H3_9HYPH</name>
<dbReference type="KEGG" id="mcg:GL4_3117"/>
<keyword evidence="3" id="KW-1185">Reference proteome</keyword>
<dbReference type="EC" id="3.1.1.5" evidence="2"/>
<dbReference type="SUPFAM" id="SSF53474">
    <property type="entry name" value="alpha/beta-Hydrolases"/>
    <property type="match status" value="1"/>
</dbReference>
<dbReference type="RefSeq" id="WP_045368738.1">
    <property type="nucleotide sequence ID" value="NZ_AP014648.1"/>
</dbReference>
<evidence type="ECO:0000259" key="1">
    <source>
        <dbReference type="Pfam" id="PF12146"/>
    </source>
</evidence>
<protein>
    <submittedName>
        <fullName evidence="2">Lysophospholipase L2</fullName>
        <ecNumber evidence="2">3.1.1.5</ecNumber>
    </submittedName>
</protein>
<gene>
    <name evidence="2" type="ORF">GL4_3117</name>
</gene>
<dbReference type="AlphaFoldDB" id="A0A0A8K6H3"/>
<dbReference type="PANTHER" id="PTHR11614">
    <property type="entry name" value="PHOSPHOLIPASE-RELATED"/>
    <property type="match status" value="1"/>
</dbReference>
<evidence type="ECO:0000313" key="2">
    <source>
        <dbReference type="EMBL" id="BAQ18548.1"/>
    </source>
</evidence>
<dbReference type="InterPro" id="IPR051044">
    <property type="entry name" value="MAG_DAG_Lipase"/>
</dbReference>
<proteinExistence type="predicted"/>
<dbReference type="Pfam" id="PF12146">
    <property type="entry name" value="Hydrolase_4"/>
    <property type="match status" value="1"/>
</dbReference>
<dbReference type="STRING" id="1384459.GL4_3117"/>
<dbReference type="EMBL" id="AP014648">
    <property type="protein sequence ID" value="BAQ18548.1"/>
    <property type="molecule type" value="Genomic_DNA"/>
</dbReference>
<sequence>MTLVSTPKNPVPLGANAGYLEVRKGVKVRYASWQSALQQRGGTVCIFPGRNEYIEKYFEVVGELRRRGFAVAIIDWRGQGGSTRLVRGSSRGHIRNFVDYEQDIHHFMKGVVLPDCPMPYYALAHSMSAPILFNAATKRGCWFHRLITTSPMVELAGLPLPQNVCAGLATGLSWMGLGKQAVPGDQSVWTSDVFEGNPLTSDRERFYRNVEVLNAAPGLAAGPPTIGWLHAAFDAMSRLEGEKYAPKIRVPSLLVVAGDDKIVSNKAIEALSSRLRAGTQIVLRGSRHEILQERDSIREQFWAAFDAFAPGVTVRKSA</sequence>
<dbReference type="Proteomes" id="UP000031643">
    <property type="component" value="Chromosome"/>
</dbReference>
<dbReference type="InterPro" id="IPR022742">
    <property type="entry name" value="Hydrolase_4"/>
</dbReference>
<dbReference type="Gene3D" id="3.40.50.1820">
    <property type="entry name" value="alpha/beta hydrolase"/>
    <property type="match status" value="1"/>
</dbReference>